<dbReference type="EMBL" id="JADIKM010000005">
    <property type="protein sequence ID" value="MFK2905656.1"/>
    <property type="molecule type" value="Genomic_DNA"/>
</dbReference>
<keyword evidence="1 2" id="KW-0129">CBS domain</keyword>
<dbReference type="RefSeq" id="WP_404635264.1">
    <property type="nucleotide sequence ID" value="NZ_JADIKM010000005.1"/>
</dbReference>
<dbReference type="Proteomes" id="UP001620460">
    <property type="component" value="Unassembled WGS sequence"/>
</dbReference>
<organism evidence="4 5">
    <name type="scientific">Dyella ginsengisoli</name>
    <dbReference type="NCBI Taxonomy" id="363848"/>
    <lineage>
        <taxon>Bacteria</taxon>
        <taxon>Pseudomonadati</taxon>
        <taxon>Pseudomonadota</taxon>
        <taxon>Gammaproteobacteria</taxon>
        <taxon>Lysobacterales</taxon>
        <taxon>Rhodanobacteraceae</taxon>
        <taxon>Dyella</taxon>
    </lineage>
</organism>
<dbReference type="InterPro" id="IPR046342">
    <property type="entry name" value="CBS_dom_sf"/>
</dbReference>
<comment type="caution">
    <text evidence="4">The sequence shown here is derived from an EMBL/GenBank/DDBJ whole genome shotgun (WGS) entry which is preliminary data.</text>
</comment>
<evidence type="ECO:0000313" key="5">
    <source>
        <dbReference type="Proteomes" id="UP001620460"/>
    </source>
</evidence>
<evidence type="ECO:0000259" key="3">
    <source>
        <dbReference type="PROSITE" id="PS51371"/>
    </source>
</evidence>
<proteinExistence type="predicted"/>
<evidence type="ECO:0000256" key="2">
    <source>
        <dbReference type="PROSITE-ProRule" id="PRU00703"/>
    </source>
</evidence>
<feature type="domain" description="CBS" evidence="3">
    <location>
        <begin position="6"/>
        <end position="67"/>
    </location>
</feature>
<dbReference type="PROSITE" id="PS51371">
    <property type="entry name" value="CBS"/>
    <property type="match status" value="2"/>
</dbReference>
<dbReference type="SMART" id="SM00116">
    <property type="entry name" value="CBS"/>
    <property type="match status" value="2"/>
</dbReference>
<evidence type="ECO:0000313" key="4">
    <source>
        <dbReference type="EMBL" id="MFK2905656.1"/>
    </source>
</evidence>
<accession>A0ABW8JWX3</accession>
<evidence type="ECO:0000256" key="1">
    <source>
        <dbReference type="ARBA" id="ARBA00023122"/>
    </source>
</evidence>
<protein>
    <submittedName>
        <fullName evidence="4">CBS domain-containing protein</fullName>
    </submittedName>
</protein>
<dbReference type="InterPro" id="IPR000644">
    <property type="entry name" value="CBS_dom"/>
</dbReference>
<gene>
    <name evidence="4" type="ORF">ISP17_16980</name>
</gene>
<dbReference type="SUPFAM" id="SSF54631">
    <property type="entry name" value="CBS-domain pair"/>
    <property type="match status" value="1"/>
</dbReference>
<reference evidence="4 5" key="1">
    <citation type="submission" date="2020-10" db="EMBL/GenBank/DDBJ databases">
        <title>Phylogeny of dyella-like bacteria.</title>
        <authorList>
            <person name="Fu J."/>
        </authorList>
    </citation>
    <scope>NUCLEOTIDE SEQUENCE [LARGE SCALE GENOMIC DNA]</scope>
    <source>
        <strain evidence="4 5">Gsoil3046</strain>
    </source>
</reference>
<dbReference type="PANTHER" id="PTHR43080:SF2">
    <property type="entry name" value="CBS DOMAIN-CONTAINING PROTEIN"/>
    <property type="match status" value="1"/>
</dbReference>
<dbReference type="PANTHER" id="PTHR43080">
    <property type="entry name" value="CBS DOMAIN-CONTAINING PROTEIN CBSX3, MITOCHONDRIAL"/>
    <property type="match status" value="1"/>
</dbReference>
<keyword evidence="5" id="KW-1185">Reference proteome</keyword>
<dbReference type="Gene3D" id="3.10.580.10">
    <property type="entry name" value="CBS-domain"/>
    <property type="match status" value="1"/>
</dbReference>
<feature type="domain" description="CBS" evidence="3">
    <location>
        <begin position="76"/>
        <end position="135"/>
    </location>
</feature>
<name>A0ABW8JWX3_9GAMM</name>
<dbReference type="Pfam" id="PF00571">
    <property type="entry name" value="CBS"/>
    <property type="match status" value="2"/>
</dbReference>
<dbReference type="InterPro" id="IPR051257">
    <property type="entry name" value="Diverse_CBS-Domain"/>
</dbReference>
<sequence>MRASDIGTARVIQAPATLTLRDAACLMRRQQVGCLVVVREDGTVPVPVGIVTDRDLVTEAIAARRDLDTTTLGDVMSAPLATCRADATLAEVVGILRGSGVRRLPLVDGEDTLVGVVSADDVLVAITELLGRLSEAMMVEPLLDRSYT</sequence>